<keyword evidence="3 7" id="KW-0812">Transmembrane</keyword>
<evidence type="ECO:0000256" key="4">
    <source>
        <dbReference type="ARBA" id="ARBA00022989"/>
    </source>
</evidence>
<evidence type="ECO:0000313" key="8">
    <source>
        <dbReference type="EMBL" id="CAE2277964.1"/>
    </source>
</evidence>
<protein>
    <submittedName>
        <fullName evidence="8">Uncharacterized protein</fullName>
    </submittedName>
</protein>
<keyword evidence="6" id="KW-0012">Acyltransferase</keyword>
<evidence type="ECO:0000256" key="3">
    <source>
        <dbReference type="ARBA" id="ARBA00022692"/>
    </source>
</evidence>
<dbReference type="AlphaFoldDB" id="A0A7S4JYH9"/>
<keyword evidence="2" id="KW-0808">Transferase</keyword>
<name>A0A7S4JYH9_9EUKA</name>
<keyword evidence="5 7" id="KW-0472">Membrane</keyword>
<feature type="transmembrane region" description="Helical" evidence="7">
    <location>
        <begin position="66"/>
        <end position="97"/>
    </location>
</feature>
<evidence type="ECO:0000256" key="1">
    <source>
        <dbReference type="ARBA" id="ARBA00004141"/>
    </source>
</evidence>
<feature type="transmembrane region" description="Helical" evidence="7">
    <location>
        <begin position="262"/>
        <end position="283"/>
    </location>
</feature>
<keyword evidence="4 7" id="KW-1133">Transmembrane helix</keyword>
<comment type="subcellular location">
    <subcellularLocation>
        <location evidence="1">Membrane</location>
        <topology evidence="1">Multi-pass membrane protein</topology>
    </subcellularLocation>
</comment>
<evidence type="ECO:0000256" key="7">
    <source>
        <dbReference type="SAM" id="Phobius"/>
    </source>
</evidence>
<gene>
    <name evidence="8" type="ORF">NAES01612_LOCUS2985</name>
</gene>
<dbReference type="GO" id="GO:0016746">
    <property type="term" value="F:acyltransferase activity"/>
    <property type="evidence" value="ECO:0007669"/>
    <property type="project" value="UniProtKB-KW"/>
</dbReference>
<organism evidence="8">
    <name type="scientific">Paramoeba aestuarina</name>
    <dbReference type="NCBI Taxonomy" id="180227"/>
    <lineage>
        <taxon>Eukaryota</taxon>
        <taxon>Amoebozoa</taxon>
        <taxon>Discosea</taxon>
        <taxon>Flabellinia</taxon>
        <taxon>Dactylopodida</taxon>
        <taxon>Paramoebidae</taxon>
        <taxon>Paramoeba</taxon>
    </lineage>
</organism>
<feature type="transmembrane region" description="Helical" evidence="7">
    <location>
        <begin position="185"/>
        <end position="203"/>
    </location>
</feature>
<evidence type="ECO:0000256" key="6">
    <source>
        <dbReference type="ARBA" id="ARBA00023315"/>
    </source>
</evidence>
<accession>A0A7S4JYH9</accession>
<feature type="transmembrane region" description="Helical" evidence="7">
    <location>
        <begin position="442"/>
        <end position="463"/>
    </location>
</feature>
<proteinExistence type="predicted"/>
<feature type="transmembrane region" description="Helical" evidence="7">
    <location>
        <begin position="368"/>
        <end position="384"/>
    </location>
</feature>
<dbReference type="PANTHER" id="PTHR13906">
    <property type="entry name" value="PORCUPINE"/>
    <property type="match status" value="1"/>
</dbReference>
<dbReference type="Pfam" id="PF03062">
    <property type="entry name" value="MBOAT"/>
    <property type="match status" value="1"/>
</dbReference>
<dbReference type="GO" id="GO:0030258">
    <property type="term" value="P:lipid modification"/>
    <property type="evidence" value="ECO:0007669"/>
    <property type="project" value="TreeGrafter"/>
</dbReference>
<evidence type="ECO:0000256" key="2">
    <source>
        <dbReference type="ARBA" id="ARBA00022679"/>
    </source>
</evidence>
<sequence>MALDAAQASFHSFFDVLDNALVEQTKHLGFAPDRIRLMVCMLSSLVFAQFQYTFLTRAPSAIKNLYAMSIGIFMMLWCFRLDCWVFLLTTSVTYILILALPRKLAMYIGIPFVLTALLVSHLYTMLTDWGSYVFDFTGPQMVITIKLYSLLVQLNDGANYSSDFVQKTSHIKHAAVKEIPSFLEYWGWLFFYPSVLILSCEFAHYKRFLDNPVYAEKEGRMKMFFGTFATAFLCIVIGFGIGSAFFPISYIHSDAWLTETNFWYRCFYVFCCFGTIRFQYYFAWKLTECSFILNGYSYDDINGGWSRVCNIKILDFELGQNYVAVSNAWNEAAARWLKYYVYVRVPFKGLEVFCTNIVAAIWHGFYPGFYLAFVTMGLFRNLSLKMRKVIRPHFLDDEGKPLPSKWFYDRATWIFTILSITYNFSVFVVYDVSGPQSSFRLLASMYYVGHIGWAILSVIFAILPAPKQKPKKP</sequence>
<feature type="transmembrane region" description="Helical" evidence="7">
    <location>
        <begin position="104"/>
        <end position="123"/>
    </location>
</feature>
<feature type="transmembrane region" description="Helical" evidence="7">
    <location>
        <begin position="224"/>
        <end position="250"/>
    </location>
</feature>
<dbReference type="InterPro" id="IPR004299">
    <property type="entry name" value="MBOAT_fam"/>
</dbReference>
<dbReference type="EMBL" id="HBKR01004455">
    <property type="protein sequence ID" value="CAE2277964.1"/>
    <property type="molecule type" value="Transcribed_RNA"/>
</dbReference>
<dbReference type="PANTHER" id="PTHR13906:SF4">
    <property type="entry name" value="LYSOPHOSPHOLIPID ACYLTRANSFERASE 6"/>
    <property type="match status" value="1"/>
</dbReference>
<dbReference type="InterPro" id="IPR049941">
    <property type="entry name" value="LPLAT_7/PORCN-like"/>
</dbReference>
<feature type="transmembrane region" description="Helical" evidence="7">
    <location>
        <begin position="411"/>
        <end position="430"/>
    </location>
</feature>
<dbReference type="GO" id="GO:0016020">
    <property type="term" value="C:membrane"/>
    <property type="evidence" value="ECO:0007669"/>
    <property type="project" value="UniProtKB-SubCell"/>
</dbReference>
<evidence type="ECO:0000256" key="5">
    <source>
        <dbReference type="ARBA" id="ARBA00023136"/>
    </source>
</evidence>
<reference evidence="8" key="1">
    <citation type="submission" date="2021-01" db="EMBL/GenBank/DDBJ databases">
        <authorList>
            <person name="Corre E."/>
            <person name="Pelletier E."/>
            <person name="Niang G."/>
            <person name="Scheremetjew M."/>
            <person name="Finn R."/>
            <person name="Kale V."/>
            <person name="Holt S."/>
            <person name="Cochrane G."/>
            <person name="Meng A."/>
            <person name="Brown T."/>
            <person name="Cohen L."/>
        </authorList>
    </citation>
    <scope>NUCLEOTIDE SEQUENCE</scope>
    <source>
        <strain evidence="8">SoJaBio B1-5/56/2</strain>
    </source>
</reference>